<evidence type="ECO:0000256" key="2">
    <source>
        <dbReference type="ARBA" id="ARBA00005979"/>
    </source>
</evidence>
<protein>
    <submittedName>
        <fullName evidence="5">Alkene reductase</fullName>
    </submittedName>
</protein>
<dbReference type="GO" id="GO:0005829">
    <property type="term" value="C:cytosol"/>
    <property type="evidence" value="ECO:0007669"/>
    <property type="project" value="UniProtKB-ARBA"/>
</dbReference>
<comment type="similarity">
    <text evidence="2">Belongs to the NADH:flavin oxidoreductase/NADH oxidase family.</text>
</comment>
<dbReference type="PANTHER" id="PTHR22893:SF91">
    <property type="entry name" value="NADPH DEHYDROGENASE 2-RELATED"/>
    <property type="match status" value="1"/>
</dbReference>
<evidence type="ECO:0000256" key="3">
    <source>
        <dbReference type="ARBA" id="ARBA00023002"/>
    </source>
</evidence>
<organism evidence="5 6">
    <name type="scientific">Henriciella mobilis</name>
    <dbReference type="NCBI Taxonomy" id="2305467"/>
    <lineage>
        <taxon>Bacteria</taxon>
        <taxon>Pseudomonadati</taxon>
        <taxon>Pseudomonadota</taxon>
        <taxon>Alphaproteobacteria</taxon>
        <taxon>Hyphomonadales</taxon>
        <taxon>Hyphomonadaceae</taxon>
        <taxon>Henriciella</taxon>
    </lineage>
</organism>
<dbReference type="SUPFAM" id="SSF51395">
    <property type="entry name" value="FMN-linked oxidoreductases"/>
    <property type="match status" value="1"/>
</dbReference>
<evidence type="ECO:0000313" key="6">
    <source>
        <dbReference type="Proteomes" id="UP000266385"/>
    </source>
</evidence>
<comment type="cofactor">
    <cofactor evidence="1">
        <name>FMN</name>
        <dbReference type="ChEBI" id="CHEBI:58210"/>
    </cofactor>
</comment>
<dbReference type="PANTHER" id="PTHR22893">
    <property type="entry name" value="NADH OXIDOREDUCTASE-RELATED"/>
    <property type="match status" value="1"/>
</dbReference>
<dbReference type="GO" id="GO:0016628">
    <property type="term" value="F:oxidoreductase activity, acting on the CH-CH group of donors, NAD or NADP as acceptor"/>
    <property type="evidence" value="ECO:0007669"/>
    <property type="project" value="UniProtKB-ARBA"/>
</dbReference>
<dbReference type="Pfam" id="PF00724">
    <property type="entry name" value="Oxidored_FMN"/>
    <property type="match status" value="1"/>
</dbReference>
<dbReference type="InterPro" id="IPR001155">
    <property type="entry name" value="OxRdtase_FMN_N"/>
</dbReference>
<dbReference type="EMBL" id="QWFX01000006">
    <property type="protein sequence ID" value="RIJ30209.1"/>
    <property type="molecule type" value="Genomic_DNA"/>
</dbReference>
<dbReference type="FunFam" id="3.20.20.70:FF:000059">
    <property type="entry name" value="N-ethylmaleimide reductase, FMN-linked"/>
    <property type="match status" value="1"/>
</dbReference>
<dbReference type="InterPro" id="IPR045247">
    <property type="entry name" value="Oye-like"/>
</dbReference>
<evidence type="ECO:0000259" key="4">
    <source>
        <dbReference type="Pfam" id="PF00724"/>
    </source>
</evidence>
<keyword evidence="3" id="KW-0560">Oxidoreductase</keyword>
<dbReference type="InterPro" id="IPR013785">
    <property type="entry name" value="Aldolase_TIM"/>
</dbReference>
<accession>A0A399RKC9</accession>
<dbReference type="CDD" id="cd02933">
    <property type="entry name" value="OYE_like_FMN"/>
    <property type="match status" value="1"/>
</dbReference>
<comment type="caution">
    <text evidence="5">The sequence shown here is derived from an EMBL/GenBank/DDBJ whole genome shotgun (WGS) entry which is preliminary data.</text>
</comment>
<evidence type="ECO:0000313" key="5">
    <source>
        <dbReference type="EMBL" id="RIJ30209.1"/>
    </source>
</evidence>
<evidence type="ECO:0000256" key="1">
    <source>
        <dbReference type="ARBA" id="ARBA00001917"/>
    </source>
</evidence>
<sequence length="368" mass="40408">MREAKLAHTDLFDPVEFNGLKLKNRIALSPLTRARATQDGKAGELQAVYYSQRASAGLLITEATAVVPGGRGGPFLPGLWEDAQIPGWKEVTDAVHAKNGLIFSQLWHAGRLSHSSLSADGKSAPVAPSEYSQPGEIFTEAGPQPYEPVHVMTKPEIKGMVGAYEAAAARAKKAGFDGIELHAAHSYLISAFLNDMTNKREDEYGGSIENRARFLKEILEACLKVWDGKRIMVRLAPLGHAYGTWDTDPEPLFTHVIDVMNELGIGWLDLVEGDTGVTRKPEPYFDVLKLREQFNGPTILNNLYTRDMAIEAREKNTGDIIAFGRPFIGNPDLVERLKADAELHEAPLKAYYGGGARGYTDFPTMEEA</sequence>
<dbReference type="Proteomes" id="UP000266385">
    <property type="component" value="Unassembled WGS sequence"/>
</dbReference>
<keyword evidence="6" id="KW-1185">Reference proteome</keyword>
<dbReference type="OrthoDB" id="9784632at2"/>
<dbReference type="AlphaFoldDB" id="A0A399RKC9"/>
<proteinExistence type="inferred from homology"/>
<gene>
    <name evidence="5" type="ORF">D1223_06055</name>
</gene>
<feature type="domain" description="NADH:flavin oxidoreductase/NADH oxidase N-terminal" evidence="4">
    <location>
        <begin position="10"/>
        <end position="341"/>
    </location>
</feature>
<dbReference type="GO" id="GO:0010181">
    <property type="term" value="F:FMN binding"/>
    <property type="evidence" value="ECO:0007669"/>
    <property type="project" value="InterPro"/>
</dbReference>
<reference evidence="5 6" key="1">
    <citation type="submission" date="2018-08" db="EMBL/GenBank/DDBJ databases">
        <title>Henriciella mobilis sp. nov., isolated from seawater.</title>
        <authorList>
            <person name="Cheng H."/>
            <person name="Wu Y.-H."/>
            <person name="Xu X.-W."/>
            <person name="Guo L.-L."/>
        </authorList>
    </citation>
    <scope>NUCLEOTIDE SEQUENCE [LARGE SCALE GENOMIC DNA]</scope>
    <source>
        <strain evidence="5 6">JN25</strain>
    </source>
</reference>
<name>A0A399RKC9_9PROT</name>
<dbReference type="Gene3D" id="3.20.20.70">
    <property type="entry name" value="Aldolase class I"/>
    <property type="match status" value="1"/>
</dbReference>